<dbReference type="RefSeq" id="WP_058755537.1">
    <property type="nucleotide sequence ID" value="NZ_LDTB01000025.1"/>
</dbReference>
<feature type="compositionally biased region" description="Polar residues" evidence="1">
    <location>
        <begin position="19"/>
        <end position="56"/>
    </location>
</feature>
<evidence type="ECO:0000313" key="2">
    <source>
        <dbReference type="EMBL" id="KTT72619.1"/>
    </source>
</evidence>
<feature type="region of interest" description="Disordered" evidence="1">
    <location>
        <begin position="17"/>
        <end position="56"/>
    </location>
</feature>
<dbReference type="Proteomes" id="UP000074310">
    <property type="component" value="Unassembled WGS sequence"/>
</dbReference>
<evidence type="ECO:0000256" key="1">
    <source>
        <dbReference type="SAM" id="MobiDB-lite"/>
    </source>
</evidence>
<name>A0A147I3P6_9SPHN</name>
<dbReference type="EMBL" id="LDTB01000025">
    <property type="protein sequence ID" value="KTT72619.1"/>
    <property type="molecule type" value="Genomic_DNA"/>
</dbReference>
<dbReference type="AlphaFoldDB" id="A0A147I3P6"/>
<organism evidence="2 3">
    <name type="scientific">Sphingomonas endophytica</name>
    <dbReference type="NCBI Taxonomy" id="869719"/>
    <lineage>
        <taxon>Bacteria</taxon>
        <taxon>Pseudomonadati</taxon>
        <taxon>Pseudomonadota</taxon>
        <taxon>Alphaproteobacteria</taxon>
        <taxon>Sphingomonadales</taxon>
        <taxon>Sphingomonadaceae</taxon>
        <taxon>Sphingomonas</taxon>
    </lineage>
</organism>
<comment type="caution">
    <text evidence="2">The sequence shown here is derived from an EMBL/GenBank/DDBJ whole genome shotgun (WGS) entry which is preliminary data.</text>
</comment>
<keyword evidence="3" id="KW-1185">Reference proteome</keyword>
<accession>A0A147I3P6</accession>
<evidence type="ECO:0008006" key="4">
    <source>
        <dbReference type="Google" id="ProtNLM"/>
    </source>
</evidence>
<dbReference type="OrthoDB" id="7568068at2"/>
<evidence type="ECO:0000313" key="3">
    <source>
        <dbReference type="Proteomes" id="UP000074310"/>
    </source>
</evidence>
<dbReference type="PATRIC" id="fig|869719.3.peg.1371"/>
<sequence length="141" mass="15209">MAKKLGNNYRLFLRGADGTTFSQPAGQGNLTRNGGKNFSSNATKDTEGYDTQQPGLRSLTLSQQMIPDLPDPTGYTRMETLDKSDATEVYQIRKKPFATGDVVFEALMYTGLDNQSFEQGSSVTVGVTLTLAAAPTVDTLS</sequence>
<reference evidence="2 3" key="1">
    <citation type="journal article" date="2016" name="Front. Microbiol.">
        <title>Genomic Resource of Rice Seed Associated Bacteria.</title>
        <authorList>
            <person name="Midha S."/>
            <person name="Bansal K."/>
            <person name="Sharma S."/>
            <person name="Kumar N."/>
            <person name="Patil P.P."/>
            <person name="Chaudhry V."/>
            <person name="Patil P.B."/>
        </authorList>
    </citation>
    <scope>NUCLEOTIDE SEQUENCE [LARGE SCALE GENOMIC DNA]</scope>
    <source>
        <strain evidence="2 3">NS334</strain>
    </source>
</reference>
<protein>
    <recommendedName>
        <fullName evidence="4">Phage tail protein</fullName>
    </recommendedName>
</protein>
<gene>
    <name evidence="2" type="ORF">NS334_08470</name>
</gene>
<proteinExistence type="predicted"/>